<keyword evidence="8" id="KW-0625">Polysaccharide transport</keyword>
<evidence type="ECO:0000256" key="6">
    <source>
        <dbReference type="ARBA" id="ARBA00022692"/>
    </source>
</evidence>
<feature type="domain" description="Soluble ligand binding" evidence="18">
    <location>
        <begin position="289"/>
        <end position="331"/>
    </location>
</feature>
<feature type="region of interest" description="Disordered" evidence="15">
    <location>
        <begin position="52"/>
        <end position="102"/>
    </location>
</feature>
<feature type="compositionally biased region" description="Polar residues" evidence="15">
    <location>
        <begin position="53"/>
        <end position="63"/>
    </location>
</feature>
<accession>A0A3D8H7J8</accession>
<keyword evidence="10" id="KW-0626">Porin</keyword>
<comment type="similarity">
    <text evidence="2">Belongs to the BexD/CtrA/VexA family.</text>
</comment>
<dbReference type="Pfam" id="PF22461">
    <property type="entry name" value="SLBB_2"/>
    <property type="match status" value="1"/>
</dbReference>
<keyword evidence="5 20" id="KW-0762">Sugar transport</keyword>
<dbReference type="PANTHER" id="PTHR33619:SF3">
    <property type="entry name" value="POLYSACCHARIDE EXPORT PROTEIN GFCE-RELATED"/>
    <property type="match status" value="1"/>
</dbReference>
<keyword evidence="6" id="KW-0812">Transmembrane</keyword>
<evidence type="ECO:0000256" key="11">
    <source>
        <dbReference type="ARBA" id="ARBA00023136"/>
    </source>
</evidence>
<feature type="domain" description="Soluble ligand binding" evidence="18">
    <location>
        <begin position="746"/>
        <end position="795"/>
    </location>
</feature>
<keyword evidence="11" id="KW-0472">Membrane</keyword>
<dbReference type="EMBL" id="QRDH01000001">
    <property type="protein sequence ID" value="RDU42381.1"/>
    <property type="molecule type" value="Genomic_DNA"/>
</dbReference>
<evidence type="ECO:0000256" key="5">
    <source>
        <dbReference type="ARBA" id="ARBA00022597"/>
    </source>
</evidence>
<evidence type="ECO:0000259" key="17">
    <source>
        <dbReference type="Pfam" id="PF02563"/>
    </source>
</evidence>
<keyword evidence="14" id="KW-0449">Lipoprotein</keyword>
<feature type="signal peptide" evidence="16">
    <location>
        <begin position="1"/>
        <end position="20"/>
    </location>
</feature>
<feature type="domain" description="Polysaccharide export protein N-terminal" evidence="17">
    <location>
        <begin position="122"/>
        <end position="196"/>
    </location>
</feature>
<dbReference type="Pfam" id="PF02563">
    <property type="entry name" value="Poly_export"/>
    <property type="match status" value="1"/>
</dbReference>
<dbReference type="Proteomes" id="UP000256431">
    <property type="component" value="Unassembled WGS sequence"/>
</dbReference>
<dbReference type="GO" id="GO:0009279">
    <property type="term" value="C:cell outer membrane"/>
    <property type="evidence" value="ECO:0007669"/>
    <property type="project" value="UniProtKB-SubCell"/>
</dbReference>
<keyword evidence="4" id="KW-1134">Transmembrane beta strand</keyword>
<keyword evidence="13" id="KW-0998">Cell outer membrane</keyword>
<sequence>MTVKKLLTSLALLLPLASYGQSISPAQIEQFKQLPRAQQESLARQYGVDLDSLTGTNSQTQRPQRQEVVEPVSGVNDQERERAEAEKRKEDEQAEKNDGLRPFGYDLFAGNPTTFAPVTEIPVPSDYTLGPGDVLRIQLWGKENQNLELPISRDGTISFPQSGPMSVAGLSFDEVRQQIKKRVSEQYIGVEASVSLGELRSMRVFVLGEARNPGSYSVSSLSTITNALYVSGGIKQTGSLRNVQHKRDGKLVGTLDLYDLLMAGDSSADSRLQPGDVVFIPPVGQRAGINGEVYRPALYELQGTNTLADLIRMAGGLTPQAYPQRINIERTNKDFLRIIAEADYTSPKGQSARIQAGDRVQIPSISDVTGQYVEVKGAATRTGKFAWMPGMRVTSLIDNLNSDLLPVADKQYAAIVRTNPSDDSISVLNLRLRKAVRNPGSEHDLQLEERDRLFFFSDAGKVDILDTKDDETTERLNGEKAAIEEEAGPETFTREILFAPVIQRLKAQASPDNPQQTIQITGPVRYPGEYPMPATRNLTDAIFVAGGLKDSASLYQAEVARYTVDENGTGQTRILNVDLADAMAGKANLQLESRDRILIKSIPDFAKTRTVELKGEVRYPGQYTFRDGETLREVLERAGGLTANAFPNGAVFSREKLRQLEAQRLREAEERLQGDLLGVQLEGDNFSGQSAERTQEVQNLLEEVQGSEPVGRLVIDLASVLNDPDYQSIRLQDGDTLTVPTIPQSVTVFGEVQFPTSHLHQAGLTVDDYLERSGGPTRQADESRVYVVKADGSVMLPEKSRWFGGRSQQLEPGDTVIMPIDVDRLNQLELWTNVSQIVYQIALGAAAVGNL</sequence>
<keyword evidence="21" id="KW-1185">Reference proteome</keyword>
<dbReference type="GO" id="GO:0015288">
    <property type="term" value="F:porin activity"/>
    <property type="evidence" value="ECO:0007669"/>
    <property type="project" value="UniProtKB-KW"/>
</dbReference>
<evidence type="ECO:0000313" key="20">
    <source>
        <dbReference type="EMBL" id="RDU42381.1"/>
    </source>
</evidence>
<feature type="compositionally biased region" description="Basic and acidic residues" evidence="15">
    <location>
        <begin position="77"/>
        <end position="99"/>
    </location>
</feature>
<gene>
    <name evidence="20" type="ORF">DXI23_01475</name>
</gene>
<keyword evidence="3" id="KW-0813">Transport</keyword>
<dbReference type="Gene3D" id="3.10.560.10">
    <property type="entry name" value="Outer membrane lipoprotein wza domain like"/>
    <property type="match status" value="5"/>
</dbReference>
<evidence type="ECO:0000256" key="7">
    <source>
        <dbReference type="ARBA" id="ARBA00022729"/>
    </source>
</evidence>
<keyword evidence="12" id="KW-0564">Palmitate</keyword>
<dbReference type="PANTHER" id="PTHR33619">
    <property type="entry name" value="POLYSACCHARIDE EXPORT PROTEIN GFCE-RELATED"/>
    <property type="match status" value="1"/>
</dbReference>
<dbReference type="GO" id="GO:0015159">
    <property type="term" value="F:polysaccharide transmembrane transporter activity"/>
    <property type="evidence" value="ECO:0007669"/>
    <property type="project" value="InterPro"/>
</dbReference>
<evidence type="ECO:0000256" key="10">
    <source>
        <dbReference type="ARBA" id="ARBA00023114"/>
    </source>
</evidence>
<evidence type="ECO:0000256" key="3">
    <source>
        <dbReference type="ARBA" id="ARBA00022448"/>
    </source>
</evidence>
<dbReference type="Pfam" id="PF10531">
    <property type="entry name" value="SLBB"/>
    <property type="match status" value="4"/>
</dbReference>
<evidence type="ECO:0000256" key="13">
    <source>
        <dbReference type="ARBA" id="ARBA00023237"/>
    </source>
</evidence>
<evidence type="ECO:0000256" key="4">
    <source>
        <dbReference type="ARBA" id="ARBA00022452"/>
    </source>
</evidence>
<evidence type="ECO:0000259" key="18">
    <source>
        <dbReference type="Pfam" id="PF10531"/>
    </source>
</evidence>
<reference evidence="20 21" key="1">
    <citation type="submission" date="2018-08" db="EMBL/GenBank/DDBJ databases">
        <title>Genome sequence of Marinobacter flavimaris KCTC 12185.</title>
        <authorList>
            <person name="Chun J."/>
            <person name="Kim B.-Y."/>
            <person name="Choi S.-B."/>
            <person name="Kwak M.-J."/>
        </authorList>
    </citation>
    <scope>NUCLEOTIDE SEQUENCE [LARGE SCALE GENOMIC DNA]</scope>
    <source>
        <strain evidence="20 21">KCTC 12185</strain>
    </source>
</reference>
<protein>
    <submittedName>
        <fullName evidence="20">Sugar transporter</fullName>
    </submittedName>
</protein>
<evidence type="ECO:0000256" key="12">
    <source>
        <dbReference type="ARBA" id="ARBA00023139"/>
    </source>
</evidence>
<feature type="chain" id="PRO_5017712854" evidence="16">
    <location>
        <begin position="21"/>
        <end position="851"/>
    </location>
</feature>
<keyword evidence="7 16" id="KW-0732">Signal</keyword>
<feature type="domain" description="Soluble ligand binding" evidence="18">
    <location>
        <begin position="518"/>
        <end position="562"/>
    </location>
</feature>
<evidence type="ECO:0000256" key="1">
    <source>
        <dbReference type="ARBA" id="ARBA00004571"/>
    </source>
</evidence>
<feature type="domain" description="Soluble ligand binding" evidence="18">
    <location>
        <begin position="611"/>
        <end position="645"/>
    </location>
</feature>
<evidence type="ECO:0000259" key="19">
    <source>
        <dbReference type="Pfam" id="PF22461"/>
    </source>
</evidence>
<dbReference type="GO" id="GO:0006811">
    <property type="term" value="P:monoatomic ion transport"/>
    <property type="evidence" value="ECO:0007669"/>
    <property type="project" value="UniProtKB-KW"/>
</dbReference>
<comment type="caution">
    <text evidence="20">The sequence shown here is derived from an EMBL/GenBank/DDBJ whole genome shotgun (WGS) entry which is preliminary data.</text>
</comment>
<evidence type="ECO:0000256" key="8">
    <source>
        <dbReference type="ARBA" id="ARBA00023047"/>
    </source>
</evidence>
<evidence type="ECO:0000313" key="21">
    <source>
        <dbReference type="Proteomes" id="UP000256431"/>
    </source>
</evidence>
<dbReference type="RefSeq" id="WP_104269955.1">
    <property type="nucleotide sequence ID" value="NZ_PSSW01000001.1"/>
</dbReference>
<proteinExistence type="inferred from homology"/>
<keyword evidence="9" id="KW-0406">Ion transport</keyword>
<dbReference type="InterPro" id="IPR019554">
    <property type="entry name" value="Soluble_ligand-bd"/>
</dbReference>
<dbReference type="InterPro" id="IPR003715">
    <property type="entry name" value="Poly_export_N"/>
</dbReference>
<evidence type="ECO:0000256" key="16">
    <source>
        <dbReference type="SAM" id="SignalP"/>
    </source>
</evidence>
<name>A0A3D8H7J8_9GAMM</name>
<evidence type="ECO:0000256" key="14">
    <source>
        <dbReference type="ARBA" id="ARBA00023288"/>
    </source>
</evidence>
<evidence type="ECO:0000256" key="2">
    <source>
        <dbReference type="ARBA" id="ARBA00009450"/>
    </source>
</evidence>
<evidence type="ECO:0000256" key="9">
    <source>
        <dbReference type="ARBA" id="ARBA00023065"/>
    </source>
</evidence>
<dbReference type="GO" id="GO:0046930">
    <property type="term" value="C:pore complex"/>
    <property type="evidence" value="ECO:0007669"/>
    <property type="project" value="UniProtKB-KW"/>
</dbReference>
<evidence type="ECO:0000256" key="15">
    <source>
        <dbReference type="SAM" id="MobiDB-lite"/>
    </source>
</evidence>
<dbReference type="InterPro" id="IPR054765">
    <property type="entry name" value="SLBB_dom"/>
</dbReference>
<organism evidence="20 21">
    <name type="scientific">Marinobacter flavimaris</name>
    <dbReference type="NCBI Taxonomy" id="262076"/>
    <lineage>
        <taxon>Bacteria</taxon>
        <taxon>Pseudomonadati</taxon>
        <taxon>Pseudomonadota</taxon>
        <taxon>Gammaproteobacteria</taxon>
        <taxon>Pseudomonadales</taxon>
        <taxon>Marinobacteraceae</taxon>
        <taxon>Marinobacter</taxon>
    </lineage>
</organism>
<feature type="domain" description="SLBB" evidence="19">
    <location>
        <begin position="203"/>
        <end position="280"/>
    </location>
</feature>
<dbReference type="Gene3D" id="3.30.1950.10">
    <property type="entry name" value="wza like domain"/>
    <property type="match status" value="1"/>
</dbReference>
<comment type="subcellular location">
    <subcellularLocation>
        <location evidence="1">Cell outer membrane</location>
        <topology evidence="1">Multi-pass membrane protein</topology>
    </subcellularLocation>
</comment>
<dbReference type="InterPro" id="IPR049712">
    <property type="entry name" value="Poly_export"/>
</dbReference>
<dbReference type="AlphaFoldDB" id="A0A3D8H7J8"/>